<evidence type="ECO:0000259" key="3">
    <source>
        <dbReference type="PROSITE" id="PS51168"/>
    </source>
</evidence>
<evidence type="ECO:0000256" key="2">
    <source>
        <dbReference type="ARBA" id="ARBA00023235"/>
    </source>
</evidence>
<dbReference type="PROSITE" id="PS51168">
    <property type="entry name" value="CHORISMATE_MUT_2"/>
    <property type="match status" value="1"/>
</dbReference>
<dbReference type="Proteomes" id="UP000316142">
    <property type="component" value="Unassembled WGS sequence"/>
</dbReference>
<dbReference type="InterPro" id="IPR036979">
    <property type="entry name" value="CM_dom_sf"/>
</dbReference>
<keyword evidence="2" id="KW-0413">Isomerase</keyword>
<dbReference type="SUPFAM" id="SSF48600">
    <property type="entry name" value="Chorismate mutase II"/>
    <property type="match status" value="1"/>
</dbReference>
<evidence type="ECO:0000313" key="5">
    <source>
        <dbReference type="Proteomes" id="UP000316142"/>
    </source>
</evidence>
<dbReference type="Pfam" id="PF01817">
    <property type="entry name" value="CM_2"/>
    <property type="match status" value="1"/>
</dbReference>
<evidence type="ECO:0000256" key="1">
    <source>
        <dbReference type="ARBA" id="ARBA00012404"/>
    </source>
</evidence>
<gene>
    <name evidence="4" type="ORF">FJW00_20545</name>
</gene>
<accession>A0ABY2Z1Z9</accession>
<comment type="caution">
    <text evidence="4">The sequence shown here is derived from an EMBL/GenBank/DDBJ whole genome shotgun (WGS) entry which is preliminary data.</text>
</comment>
<organism evidence="4 5">
    <name type="scientific">Pantoea anthophila</name>
    <dbReference type="NCBI Taxonomy" id="470931"/>
    <lineage>
        <taxon>Bacteria</taxon>
        <taxon>Pseudomonadati</taxon>
        <taxon>Pseudomonadota</taxon>
        <taxon>Gammaproteobacteria</taxon>
        <taxon>Enterobacterales</taxon>
        <taxon>Erwiniaceae</taxon>
        <taxon>Pantoea</taxon>
    </lineage>
</organism>
<proteinExistence type="predicted"/>
<dbReference type="Gene3D" id="1.20.59.10">
    <property type="entry name" value="Chorismate mutase"/>
    <property type="match status" value="1"/>
</dbReference>
<reference evidence="4 5" key="1">
    <citation type="submission" date="2019-06" db="EMBL/GenBank/DDBJ databases">
        <title>Taxogenomics and systematics of the genus Pantoea.</title>
        <authorList>
            <person name="Tambong J.T."/>
        </authorList>
    </citation>
    <scope>NUCLEOTIDE SEQUENCE [LARGE SCALE GENOMIC DNA]</scope>
    <source>
        <strain evidence="4 5">LMG 2558</strain>
    </source>
</reference>
<feature type="domain" description="Chorismate mutase" evidence="3">
    <location>
        <begin position="1"/>
        <end position="90"/>
    </location>
</feature>
<sequence length="102" mass="11415">MMFATLEEVRKEIDRIDVQLVSMIAQRAECVKAAATFKADHAAVRAPDRVQQVIDKVCRLAAEKGLPEVIIAKVYRSMIEAFIEYELAHHAQIGDNPPDPVN</sequence>
<keyword evidence="5" id="KW-1185">Reference proteome</keyword>
<dbReference type="EMBL" id="VHIZ01000064">
    <property type="protein sequence ID" value="TPV21059.1"/>
    <property type="molecule type" value="Genomic_DNA"/>
</dbReference>
<dbReference type="PANTHER" id="PTHR38041:SF1">
    <property type="entry name" value="CHORISMATE MUTASE"/>
    <property type="match status" value="1"/>
</dbReference>
<dbReference type="InterPro" id="IPR002701">
    <property type="entry name" value="CM_II_prokaryot"/>
</dbReference>
<evidence type="ECO:0000313" key="4">
    <source>
        <dbReference type="EMBL" id="TPV21059.1"/>
    </source>
</evidence>
<dbReference type="InterPro" id="IPR051331">
    <property type="entry name" value="Chorismate_mutase-related"/>
</dbReference>
<name>A0ABY2Z1Z9_9GAMM</name>
<dbReference type="PANTHER" id="PTHR38041">
    <property type="entry name" value="CHORISMATE MUTASE"/>
    <property type="match status" value="1"/>
</dbReference>
<dbReference type="InterPro" id="IPR036263">
    <property type="entry name" value="Chorismate_II_sf"/>
</dbReference>
<protein>
    <recommendedName>
        <fullName evidence="1">chorismate mutase</fullName>
        <ecNumber evidence="1">5.4.99.5</ecNumber>
    </recommendedName>
</protein>
<dbReference type="RefSeq" id="WP_140925529.1">
    <property type="nucleotide sequence ID" value="NZ_CP122311.1"/>
</dbReference>
<dbReference type="SMART" id="SM00830">
    <property type="entry name" value="CM_2"/>
    <property type="match status" value="1"/>
</dbReference>
<dbReference type="EC" id="5.4.99.5" evidence="1"/>